<feature type="domain" description="Transglycosylase SLT" evidence="2">
    <location>
        <begin position="30"/>
        <end position="236"/>
    </location>
</feature>
<dbReference type="GO" id="GO:0009253">
    <property type="term" value="P:peptidoglycan catabolic process"/>
    <property type="evidence" value="ECO:0007669"/>
    <property type="project" value="TreeGrafter"/>
</dbReference>
<dbReference type="Proteomes" id="UP000602745">
    <property type="component" value="Unassembled WGS sequence"/>
</dbReference>
<dbReference type="SUPFAM" id="SSF53955">
    <property type="entry name" value="Lysozyme-like"/>
    <property type="match status" value="1"/>
</dbReference>
<feature type="chain" id="PRO_5035144413" evidence="1">
    <location>
        <begin position="22"/>
        <end position="269"/>
    </location>
</feature>
<comment type="caution">
    <text evidence="3">The sequence shown here is derived from an EMBL/GenBank/DDBJ whole genome shotgun (WGS) entry which is preliminary data.</text>
</comment>
<evidence type="ECO:0000259" key="2">
    <source>
        <dbReference type="Pfam" id="PF13406"/>
    </source>
</evidence>
<dbReference type="InterPro" id="IPR031304">
    <property type="entry name" value="SLT_2"/>
</dbReference>
<dbReference type="InterPro" id="IPR043426">
    <property type="entry name" value="MltB-like"/>
</dbReference>
<dbReference type="AlphaFoldDB" id="A0A8J2VNC9"/>
<keyword evidence="1" id="KW-0732">Signal</keyword>
<dbReference type="FunFam" id="1.10.8.350:FF:000001">
    <property type="entry name" value="Lytic murein transglycosylase B"/>
    <property type="match status" value="1"/>
</dbReference>
<dbReference type="Gene3D" id="1.10.530.10">
    <property type="match status" value="1"/>
</dbReference>
<dbReference type="PANTHER" id="PTHR30163:SF8">
    <property type="entry name" value="LYTIC MUREIN TRANSGLYCOSYLASE"/>
    <property type="match status" value="1"/>
</dbReference>
<dbReference type="PANTHER" id="PTHR30163">
    <property type="entry name" value="MEMBRANE-BOUND LYTIC MUREIN TRANSGLYCOSYLASE B"/>
    <property type="match status" value="1"/>
</dbReference>
<proteinExistence type="predicted"/>
<organism evidence="3 4">
    <name type="scientific">Agaricicola taiwanensis</name>
    <dbReference type="NCBI Taxonomy" id="591372"/>
    <lineage>
        <taxon>Bacteria</taxon>
        <taxon>Pseudomonadati</taxon>
        <taxon>Pseudomonadota</taxon>
        <taxon>Alphaproteobacteria</taxon>
        <taxon>Rhodobacterales</taxon>
        <taxon>Paracoccaceae</taxon>
        <taxon>Agaricicola</taxon>
    </lineage>
</organism>
<dbReference type="EMBL" id="BMCP01000001">
    <property type="protein sequence ID" value="GGE34433.1"/>
    <property type="molecule type" value="Genomic_DNA"/>
</dbReference>
<dbReference type="CDD" id="cd13399">
    <property type="entry name" value="Slt35-like"/>
    <property type="match status" value="1"/>
</dbReference>
<protein>
    <submittedName>
        <fullName evidence="3">Lytic transglycosylase</fullName>
    </submittedName>
</protein>
<evidence type="ECO:0000256" key="1">
    <source>
        <dbReference type="SAM" id="SignalP"/>
    </source>
</evidence>
<name>A0A8J2VNC9_9RHOB</name>
<evidence type="ECO:0000313" key="3">
    <source>
        <dbReference type="EMBL" id="GGE34433.1"/>
    </source>
</evidence>
<dbReference type="GO" id="GO:0008933">
    <property type="term" value="F:peptidoglycan lytic transglycosylase activity"/>
    <property type="evidence" value="ECO:0007669"/>
    <property type="project" value="TreeGrafter"/>
</dbReference>
<dbReference type="Pfam" id="PF13406">
    <property type="entry name" value="SLT_2"/>
    <property type="match status" value="1"/>
</dbReference>
<gene>
    <name evidence="3" type="ORF">GCM10007276_09780</name>
</gene>
<reference evidence="3" key="2">
    <citation type="submission" date="2020-09" db="EMBL/GenBank/DDBJ databases">
        <authorList>
            <person name="Sun Q."/>
            <person name="Sedlacek I."/>
        </authorList>
    </citation>
    <scope>NUCLEOTIDE SEQUENCE</scope>
    <source>
        <strain evidence="3">CCM 7684</strain>
    </source>
</reference>
<dbReference type="Gene3D" id="1.10.8.350">
    <property type="entry name" value="Bacterial muramidase"/>
    <property type="match status" value="1"/>
</dbReference>
<feature type="signal peptide" evidence="1">
    <location>
        <begin position="1"/>
        <end position="21"/>
    </location>
</feature>
<dbReference type="InterPro" id="IPR023346">
    <property type="entry name" value="Lysozyme-like_dom_sf"/>
</dbReference>
<reference evidence="3" key="1">
    <citation type="journal article" date="2014" name="Int. J. Syst. Evol. Microbiol.">
        <title>Complete genome sequence of Corynebacterium casei LMG S-19264T (=DSM 44701T), isolated from a smear-ripened cheese.</title>
        <authorList>
            <consortium name="US DOE Joint Genome Institute (JGI-PGF)"/>
            <person name="Walter F."/>
            <person name="Albersmeier A."/>
            <person name="Kalinowski J."/>
            <person name="Ruckert C."/>
        </authorList>
    </citation>
    <scope>NUCLEOTIDE SEQUENCE</scope>
    <source>
        <strain evidence="3">CCM 7684</strain>
    </source>
</reference>
<accession>A0A8J2VNC9</accession>
<dbReference type="NCBIfam" id="TIGR02283">
    <property type="entry name" value="MltB_2"/>
    <property type="match status" value="1"/>
</dbReference>
<evidence type="ECO:0000313" key="4">
    <source>
        <dbReference type="Proteomes" id="UP000602745"/>
    </source>
</evidence>
<keyword evidence="4" id="KW-1185">Reference proteome</keyword>
<sequence length="269" mass="29437">MRFSLKLIPLLIMCGASPALAAQCQPPGGFNAWLEAFAQEAVASGISPRTVSATLTGLTPDQKVLSLDRNQKVFKQSFQQFAANRITAGRLRKGAALLKQHASLLARIEQRFGVPGPVIVAIWGLETDFGAVMGKQPAIRSLATLAHDCRRTEMFQGQLLDALRIVDRGDMTPAEMRGAWAGELGQTQFLPTSYIRFAVDFDGNGRRDLIRSTPDVLASTANYLRGYGWRPGQPWTEGTANFAVFQHWNRSQVYQKTIALFATKLAGGV</sequence>
<dbReference type="InterPro" id="IPR011970">
    <property type="entry name" value="MltB_2"/>
</dbReference>